<accession>A0A9X5H4S6</accession>
<comment type="caution">
    <text evidence="1">The sequence shown here is derived from an EMBL/GenBank/DDBJ whole genome shotgun (WGS) entry which is preliminary data.</text>
</comment>
<dbReference type="EMBL" id="VIRB01000003">
    <property type="protein sequence ID" value="NDO67328.1"/>
    <property type="molecule type" value="Genomic_DNA"/>
</dbReference>
<reference evidence="1 2" key="1">
    <citation type="submission" date="2019-07" db="EMBL/GenBank/DDBJ databases">
        <title>Draft genome sequences of 15 bacterial species constituting the stable defined intestinal microbiota of the GM15 gnotobiotic mouse model.</title>
        <authorList>
            <person name="Elie C."/>
            <person name="Mathieu A."/>
            <person name="Saliou A."/>
            <person name="Darnaud M."/>
            <person name="Leulier F."/>
            <person name="Tamellini A."/>
        </authorList>
    </citation>
    <scope>NUCLEOTIDE SEQUENCE [LARGE SCALE GENOMIC DNA]</scope>
    <source>
        <strain evidence="2">ASF 502</strain>
    </source>
</reference>
<gene>
    <name evidence="1" type="ORF">FMM80_00680</name>
</gene>
<evidence type="ECO:0000313" key="2">
    <source>
        <dbReference type="Proteomes" id="UP000474104"/>
    </source>
</evidence>
<dbReference type="AlphaFoldDB" id="A0A9X5H4S6"/>
<proteinExistence type="predicted"/>
<organism evidence="1 2">
    <name type="scientific">Schaedlerella arabinosiphila</name>
    <dbReference type="NCBI Taxonomy" id="2044587"/>
    <lineage>
        <taxon>Bacteria</taxon>
        <taxon>Bacillati</taxon>
        <taxon>Bacillota</taxon>
        <taxon>Clostridia</taxon>
        <taxon>Lachnospirales</taxon>
        <taxon>Lachnospiraceae</taxon>
        <taxon>Schaedlerella</taxon>
    </lineage>
</organism>
<protein>
    <submittedName>
        <fullName evidence="1">Uncharacterized protein</fullName>
    </submittedName>
</protein>
<dbReference type="Proteomes" id="UP000474104">
    <property type="component" value="Unassembled WGS sequence"/>
</dbReference>
<name>A0A9X5H4S6_9FIRM</name>
<sequence length="156" mass="18087">MKKSVTFVGSFEEICKYLNEHFKDAIWSCLIGQVILEELIDVLRCGVIVADNDIIFKVDHFGNISYKDNDLIFANRIEEFAGLYQVIEWFTDDENGKIAGTFKCLKDAQECAKKCVENARLTEMECRESYIGIYPLMEDESLMDSVEIYHYKPVRN</sequence>
<dbReference type="RefSeq" id="WP_004068548.1">
    <property type="nucleotide sequence ID" value="NZ_VIRB01000003.1"/>
</dbReference>
<evidence type="ECO:0000313" key="1">
    <source>
        <dbReference type="EMBL" id="NDO67328.1"/>
    </source>
</evidence>